<dbReference type="PANTHER" id="PTHR45458">
    <property type="entry name" value="SHORT-CHAIN DEHYDROGENASE/REDUCTASE SDR"/>
    <property type="match status" value="1"/>
</dbReference>
<evidence type="ECO:0008006" key="4">
    <source>
        <dbReference type="Google" id="ProtNLM"/>
    </source>
</evidence>
<dbReference type="AlphaFoldDB" id="S8AGV4"/>
<organism evidence="2 3">
    <name type="scientific">Dactylellina haptotyla (strain CBS 200.50)</name>
    <name type="common">Nematode-trapping fungus</name>
    <name type="synonym">Monacrosporium haptotylum</name>
    <dbReference type="NCBI Taxonomy" id="1284197"/>
    <lineage>
        <taxon>Eukaryota</taxon>
        <taxon>Fungi</taxon>
        <taxon>Dikarya</taxon>
        <taxon>Ascomycota</taxon>
        <taxon>Pezizomycotina</taxon>
        <taxon>Orbiliomycetes</taxon>
        <taxon>Orbiliales</taxon>
        <taxon>Orbiliaceae</taxon>
        <taxon>Dactylellina</taxon>
    </lineage>
</organism>
<evidence type="ECO:0000313" key="2">
    <source>
        <dbReference type="EMBL" id="EPS40351.1"/>
    </source>
</evidence>
<name>S8AGV4_DACHA</name>
<gene>
    <name evidence="2" type="ORF">H072_5837</name>
</gene>
<keyword evidence="1" id="KW-0521">NADP</keyword>
<dbReference type="Gene3D" id="3.40.50.720">
    <property type="entry name" value="NAD(P)-binding Rossmann-like Domain"/>
    <property type="match status" value="1"/>
</dbReference>
<dbReference type="Proteomes" id="UP000015100">
    <property type="component" value="Unassembled WGS sequence"/>
</dbReference>
<dbReference type="PROSITE" id="PS00061">
    <property type="entry name" value="ADH_SHORT"/>
    <property type="match status" value="1"/>
</dbReference>
<dbReference type="Pfam" id="PF00106">
    <property type="entry name" value="adh_short"/>
    <property type="match status" value="1"/>
</dbReference>
<protein>
    <recommendedName>
        <fullName evidence="4">NAD(P)-binding protein</fullName>
    </recommendedName>
</protein>
<dbReference type="PRINTS" id="PR00081">
    <property type="entry name" value="GDHRDH"/>
</dbReference>
<comment type="caution">
    <text evidence="2">The sequence shown here is derived from an EMBL/GenBank/DDBJ whole genome shotgun (WGS) entry which is preliminary data.</text>
</comment>
<dbReference type="HOGENOM" id="CLU_010194_9_2_1"/>
<accession>S8AGV4</accession>
<dbReference type="GO" id="GO:0016616">
    <property type="term" value="F:oxidoreductase activity, acting on the CH-OH group of donors, NAD or NADP as acceptor"/>
    <property type="evidence" value="ECO:0007669"/>
    <property type="project" value="TreeGrafter"/>
</dbReference>
<dbReference type="EMBL" id="AQGS01000406">
    <property type="protein sequence ID" value="EPS40351.1"/>
    <property type="molecule type" value="Genomic_DNA"/>
</dbReference>
<sequence>MPSYAITGASRGIGFAFVDVLSRYPSNVVFALVRNTTSSPALTKLAESNKNVHIIKGDVTSTTELEEAAASISKITGGKLDVLVENAALVFGESAGITLMDLVGDAEKTKQFGKDLNTSVGDNVMSVVHTTNAFLPLIKKGDLKKIAVLSTGIADVDATLAWGMPGNVPYCVSKTAVNMIVAKYATQVKEDGVTIVAISPGLVLTSNEESFVQMYEALTQMFRKTKPDFEGPISPETSAVMMLETLKKLSVEDTGKFLSHHGNKEWL</sequence>
<proteinExistence type="predicted"/>
<dbReference type="InterPro" id="IPR052184">
    <property type="entry name" value="SDR_enzymes"/>
</dbReference>
<dbReference type="eggNOG" id="KOG1611">
    <property type="taxonomic scope" value="Eukaryota"/>
</dbReference>
<dbReference type="OMA" id="NTVGNVH"/>
<reference evidence="3" key="2">
    <citation type="submission" date="2013-04" db="EMBL/GenBank/DDBJ databases">
        <title>Genomic mechanisms accounting for the adaptation to parasitism in nematode-trapping fungi.</title>
        <authorList>
            <person name="Ahren D.G."/>
        </authorList>
    </citation>
    <scope>NUCLEOTIDE SEQUENCE [LARGE SCALE GENOMIC DNA]</scope>
    <source>
        <strain evidence="3">CBS 200.50</strain>
    </source>
</reference>
<evidence type="ECO:0000256" key="1">
    <source>
        <dbReference type="ARBA" id="ARBA00022857"/>
    </source>
</evidence>
<dbReference type="SUPFAM" id="SSF51735">
    <property type="entry name" value="NAD(P)-binding Rossmann-fold domains"/>
    <property type="match status" value="1"/>
</dbReference>
<dbReference type="InterPro" id="IPR020904">
    <property type="entry name" value="Sc_DH/Rdtase_CS"/>
</dbReference>
<reference evidence="2 3" key="1">
    <citation type="journal article" date="2013" name="PLoS Genet.">
        <title>Genomic mechanisms accounting for the adaptation to parasitism in nematode-trapping fungi.</title>
        <authorList>
            <person name="Meerupati T."/>
            <person name="Andersson K.M."/>
            <person name="Friman E."/>
            <person name="Kumar D."/>
            <person name="Tunlid A."/>
            <person name="Ahren D."/>
        </authorList>
    </citation>
    <scope>NUCLEOTIDE SEQUENCE [LARGE SCALE GENOMIC DNA]</scope>
    <source>
        <strain evidence="2 3">CBS 200.50</strain>
    </source>
</reference>
<dbReference type="InterPro" id="IPR036291">
    <property type="entry name" value="NAD(P)-bd_dom_sf"/>
</dbReference>
<dbReference type="OrthoDB" id="7289984at2759"/>
<dbReference type="InterPro" id="IPR002347">
    <property type="entry name" value="SDR_fam"/>
</dbReference>
<evidence type="ECO:0000313" key="3">
    <source>
        <dbReference type="Proteomes" id="UP000015100"/>
    </source>
</evidence>
<keyword evidence="3" id="KW-1185">Reference proteome</keyword>
<dbReference type="PANTHER" id="PTHR45458:SF3">
    <property type="entry name" value="CHAIN DEHYDROGENASE (ATSC), PUTATIVE-RELATED"/>
    <property type="match status" value="1"/>
</dbReference>